<dbReference type="PANTHER" id="PTHR36924:SF1">
    <property type="entry name" value="ANTITOXIN HIGA-1"/>
    <property type="match status" value="1"/>
</dbReference>
<dbReference type="InterPro" id="IPR001387">
    <property type="entry name" value="Cro/C1-type_HTH"/>
</dbReference>
<protein>
    <submittedName>
        <fullName evidence="4">ImmA/IrrE family metallo-endopeptidase</fullName>
    </submittedName>
</protein>
<dbReference type="RefSeq" id="WP_344990226.1">
    <property type="nucleotide sequence ID" value="NZ_BAABCD010000008.1"/>
</dbReference>
<comment type="similarity">
    <text evidence="1">Belongs to the short-chain fatty acyl-CoA assimilation regulator (ScfR) family.</text>
</comment>
<dbReference type="InterPro" id="IPR010982">
    <property type="entry name" value="Lambda_DNA-bd_dom_sf"/>
</dbReference>
<dbReference type="EMBL" id="JBHSHP010000023">
    <property type="protein sequence ID" value="MFC4755240.1"/>
    <property type="molecule type" value="Genomic_DNA"/>
</dbReference>
<sequence length="359" mass="40624">MFNSTTEPDYAVAPGEFIREWMDENSVNARTLAHRLDVTEKHVSMLLSAKASLTPDMAVRLEAVTGTPAHIWNRYESLYRQDLVRIKRYAQLAGEYETAVKFPLYELDKRGCLVWDKMNPGATVHRLLSFFGVASVSALESSYGKLAVQYKRTESHTPSEFSLWAWLRLGEIEANQLDVAPFSRDRLLEILPELRALSTNINAECFHRMVDLCASAGIALSFVPEMRNIRVYGATRWINGTPILQLSARGKKDDNLWFALFHELGHVALHPRSDVYIEGGGSPDVDAAAEAEANEFASNNLVPPEYRDRLPRTRNKQKIIDLAREIGVSPGIVLGQAQHITRDYRWGHDLRKTLVFVEE</sequence>
<accession>A0ABV9PQN3</accession>
<dbReference type="Gene3D" id="1.10.260.40">
    <property type="entry name" value="lambda repressor-like DNA-binding domains"/>
    <property type="match status" value="1"/>
</dbReference>
<dbReference type="InterPro" id="IPR010359">
    <property type="entry name" value="IrrE_HExxH"/>
</dbReference>
<gene>
    <name evidence="4" type="ORF">ACFO7U_10665</name>
</gene>
<comment type="caution">
    <text evidence="4">The sequence shown here is derived from an EMBL/GenBank/DDBJ whole genome shotgun (WGS) entry which is preliminary data.</text>
</comment>
<evidence type="ECO:0000256" key="1">
    <source>
        <dbReference type="ARBA" id="ARBA00007227"/>
    </source>
</evidence>
<reference evidence="5" key="1">
    <citation type="journal article" date="2019" name="Int. J. Syst. Evol. Microbiol.">
        <title>The Global Catalogue of Microorganisms (GCM) 10K type strain sequencing project: providing services to taxonomists for standard genome sequencing and annotation.</title>
        <authorList>
            <consortium name="The Broad Institute Genomics Platform"/>
            <consortium name="The Broad Institute Genome Sequencing Center for Infectious Disease"/>
            <person name="Wu L."/>
            <person name="Ma J."/>
        </authorList>
    </citation>
    <scope>NUCLEOTIDE SEQUENCE [LARGE SCALE GENOMIC DNA]</scope>
    <source>
        <strain evidence="5">JCM 11882</strain>
    </source>
</reference>
<dbReference type="PROSITE" id="PS50943">
    <property type="entry name" value="HTH_CROC1"/>
    <property type="match status" value="1"/>
</dbReference>
<keyword evidence="5" id="KW-1185">Reference proteome</keyword>
<name>A0ABV9PQN3_9ACTN</name>
<dbReference type="InterPro" id="IPR013430">
    <property type="entry name" value="Toxin_antidote_HigA"/>
</dbReference>
<proteinExistence type="inferred from homology"/>
<evidence type="ECO:0000313" key="4">
    <source>
        <dbReference type="EMBL" id="MFC4755240.1"/>
    </source>
</evidence>
<evidence type="ECO:0000256" key="2">
    <source>
        <dbReference type="ARBA" id="ARBA00023125"/>
    </source>
</evidence>
<dbReference type="SMART" id="SM00530">
    <property type="entry name" value="HTH_XRE"/>
    <property type="match status" value="1"/>
</dbReference>
<organism evidence="4 5">
    <name type="scientific">Dietzia aurantiaca</name>
    <dbReference type="NCBI Taxonomy" id="983873"/>
    <lineage>
        <taxon>Bacteria</taxon>
        <taxon>Bacillati</taxon>
        <taxon>Actinomycetota</taxon>
        <taxon>Actinomycetes</taxon>
        <taxon>Mycobacteriales</taxon>
        <taxon>Dietziaceae</taxon>
        <taxon>Dietzia</taxon>
    </lineage>
</organism>
<feature type="domain" description="HTH cro/C1-type" evidence="3">
    <location>
        <begin position="18"/>
        <end position="72"/>
    </location>
</feature>
<dbReference type="SUPFAM" id="SSF47413">
    <property type="entry name" value="lambda repressor-like DNA-binding domains"/>
    <property type="match status" value="1"/>
</dbReference>
<evidence type="ECO:0000259" key="3">
    <source>
        <dbReference type="PROSITE" id="PS50943"/>
    </source>
</evidence>
<keyword evidence="2" id="KW-0238">DNA-binding</keyword>
<dbReference type="PANTHER" id="PTHR36924">
    <property type="entry name" value="ANTITOXIN HIGA-1"/>
    <property type="match status" value="1"/>
</dbReference>
<evidence type="ECO:0000313" key="5">
    <source>
        <dbReference type="Proteomes" id="UP001595836"/>
    </source>
</evidence>
<dbReference type="Proteomes" id="UP001595836">
    <property type="component" value="Unassembled WGS sequence"/>
</dbReference>
<dbReference type="Pfam" id="PF06114">
    <property type="entry name" value="Peptidase_M78"/>
    <property type="match status" value="1"/>
</dbReference>